<evidence type="ECO:0000313" key="2">
    <source>
        <dbReference type="EMBL" id="QKW48248.1"/>
    </source>
</evidence>
<dbReference type="EMBL" id="CP054929">
    <property type="protein sequence ID" value="QKW54082.1"/>
    <property type="molecule type" value="Genomic_DNA"/>
</dbReference>
<evidence type="ECO:0000256" key="1">
    <source>
        <dbReference type="SAM" id="MobiDB-lite"/>
    </source>
</evidence>
<dbReference type="AlphaFoldDB" id="A0A7H8NI74"/>
<evidence type="ECO:0000313" key="4">
    <source>
        <dbReference type="Proteomes" id="UP000509303"/>
    </source>
</evidence>
<protein>
    <submittedName>
        <fullName evidence="3">Transcriptional regulator</fullName>
    </submittedName>
</protein>
<reference evidence="3 4" key="1">
    <citation type="submission" date="2020-06" db="EMBL/GenBank/DDBJ databases">
        <title>Genome mining for natural products.</title>
        <authorList>
            <person name="Zhang B."/>
            <person name="Shi J."/>
            <person name="Ge H."/>
        </authorList>
    </citation>
    <scope>NUCLEOTIDE SEQUENCE [LARGE SCALE GENOMIC DNA]</scope>
    <source>
        <strain evidence="3 4">NA00687</strain>
    </source>
</reference>
<dbReference type="EMBL" id="CP054929">
    <property type="protein sequence ID" value="QKW48248.1"/>
    <property type="molecule type" value="Genomic_DNA"/>
</dbReference>
<dbReference type="RefSeq" id="WP_176159945.1">
    <property type="nucleotide sequence ID" value="NZ_CP054929.1"/>
</dbReference>
<sequence>MLFICHEGNDRKAEEPTMTPVKLPTGGTLPPPPAQPGEGFGRYGAAGISGGAALARRLDERAANRGLPPVSDPQGLAIRLRYLARDEQGLAWLRLAQVTVTERTIARWRTARQRPLPANLKKIDQAFWACRRHNLVGYYKQRLWDDGRGTRIEIHPVDQQHVAPNRRRNLNIRTINVRTDWRRVVDAWNSPTWCTWRGDATSTGRPSSSSLTVTAPVTRHARN</sequence>
<feature type="region of interest" description="Disordered" evidence="1">
    <location>
        <begin position="199"/>
        <end position="223"/>
    </location>
</feature>
<organism evidence="3 4">
    <name type="scientific">Streptomyces buecherae</name>
    <dbReference type="NCBI Taxonomy" id="2763006"/>
    <lineage>
        <taxon>Bacteria</taxon>
        <taxon>Bacillati</taxon>
        <taxon>Actinomycetota</taxon>
        <taxon>Actinomycetes</taxon>
        <taxon>Kitasatosporales</taxon>
        <taxon>Streptomycetaceae</taxon>
        <taxon>Streptomyces</taxon>
    </lineage>
</organism>
<feature type="region of interest" description="Disordered" evidence="1">
    <location>
        <begin position="1"/>
        <end position="30"/>
    </location>
</feature>
<proteinExistence type="predicted"/>
<keyword evidence="4" id="KW-1185">Reference proteome</keyword>
<name>A0A7H8NI74_9ACTN</name>
<gene>
    <name evidence="2" type="ORF">HUT08_00350</name>
    <name evidence="3" type="ORF">HUT08_36075</name>
</gene>
<feature type="compositionally biased region" description="Polar residues" evidence="1">
    <location>
        <begin position="200"/>
        <end position="215"/>
    </location>
</feature>
<accession>A0A7H8NI74</accession>
<dbReference type="Proteomes" id="UP000509303">
    <property type="component" value="Chromosome"/>
</dbReference>
<evidence type="ECO:0000313" key="3">
    <source>
        <dbReference type="EMBL" id="QKW54082.1"/>
    </source>
</evidence>